<accession>A0A1G1VAR0</accession>
<evidence type="ECO:0000313" key="5">
    <source>
        <dbReference type="EMBL" id="OGY12489.1"/>
    </source>
</evidence>
<comment type="pathway">
    <text evidence="1">Amino-acid biosynthesis; L-asparagine biosynthesis; L-asparagine from L-aspartate (L-Gln route): step 1/1.</text>
</comment>
<dbReference type="PANTHER" id="PTHR43284:SF1">
    <property type="entry name" value="ASPARAGINE SYNTHETASE"/>
    <property type="match status" value="1"/>
</dbReference>
<dbReference type="InterPro" id="IPR001962">
    <property type="entry name" value="Asn_synthase"/>
</dbReference>
<dbReference type="SUPFAM" id="SSF52402">
    <property type="entry name" value="Adenine nucleotide alpha hydrolases-like"/>
    <property type="match status" value="1"/>
</dbReference>
<dbReference type="InterPro" id="IPR029055">
    <property type="entry name" value="Ntn_hydrolases_N"/>
</dbReference>
<evidence type="ECO:0000313" key="6">
    <source>
        <dbReference type="Proteomes" id="UP000178659"/>
    </source>
</evidence>
<organism evidence="5 6">
    <name type="scientific">Candidatus Blackburnbacteria bacterium RIFCSPLOWO2_01_FULL_40_20</name>
    <dbReference type="NCBI Taxonomy" id="1797519"/>
    <lineage>
        <taxon>Bacteria</taxon>
        <taxon>Candidatus Blackburniibacteriota</taxon>
    </lineage>
</organism>
<proteinExistence type="predicted"/>
<evidence type="ECO:0000256" key="3">
    <source>
        <dbReference type="ARBA" id="ARBA00048741"/>
    </source>
</evidence>
<gene>
    <name evidence="5" type="ORF">A3A77_00750</name>
</gene>
<feature type="domain" description="Asparagine synthetase" evidence="4">
    <location>
        <begin position="209"/>
        <end position="337"/>
    </location>
</feature>
<dbReference type="GO" id="GO:0004066">
    <property type="term" value="F:asparagine synthase (glutamine-hydrolyzing) activity"/>
    <property type="evidence" value="ECO:0007669"/>
    <property type="project" value="UniProtKB-EC"/>
</dbReference>
<dbReference type="GO" id="GO:0006529">
    <property type="term" value="P:asparagine biosynthetic process"/>
    <property type="evidence" value="ECO:0007669"/>
    <property type="project" value="InterPro"/>
</dbReference>
<reference evidence="5 6" key="1">
    <citation type="journal article" date="2016" name="Nat. Commun.">
        <title>Thousands of microbial genomes shed light on interconnected biogeochemical processes in an aquifer system.</title>
        <authorList>
            <person name="Anantharaman K."/>
            <person name="Brown C.T."/>
            <person name="Hug L.A."/>
            <person name="Sharon I."/>
            <person name="Castelle C.J."/>
            <person name="Probst A.J."/>
            <person name="Thomas B.C."/>
            <person name="Singh A."/>
            <person name="Wilkins M.J."/>
            <person name="Karaoz U."/>
            <person name="Brodie E.L."/>
            <person name="Williams K.H."/>
            <person name="Hubbard S.S."/>
            <person name="Banfield J.F."/>
        </authorList>
    </citation>
    <scope>NUCLEOTIDE SEQUENCE [LARGE SCALE GENOMIC DNA]</scope>
</reference>
<sequence length="538" mass="61289">MKKLSHLYLEIPKKLLKDGLLSEIVAKGFVLPERTFPPSFHLTGKGFFCAGYFVCYNKKVTFEEIVELCKEGGWDLLGNLVGDFLIIYCDFAKNEIFLLTDQTGKFPCFFSVEDDKFVLSTDFETVKDKLSSLTLNIGAAFGLISRQILVSDQTVVAEINQVPPATLLKIKNDFSYSLTPLVDLDKFLEQRQQPYASAEKFSNDFLLSLKRTIAERLSSIEHLPFAGDISSGFDSSLVVYLLKKQTKKSFKCYCGISKYTLGDTHPKIVEELAQKYGLIIKYINEDPFYPFASKNDLKRAAKIPNQIAEGLLFHFYSYPAKEGIKIEFTGEGGDEIYKAHAMDVLSPFPVQEEYFWTVKKLKFGLDKIFTDKGIQALLDKERFQRKKIFPSIISPSAILVNSGLFPVYWETGIWPMTPFIDPRLVQLARMIPRKGSKALSKQEIWKTREEIFAPSQFRPKEGPVGHVQLFLDKKQDFIISVLKKSILAQKGWIKASEIIDDMKKGDTHKYLEGDALSFLLATLQLEYFIQQNNIKISD</sequence>
<dbReference type="InterPro" id="IPR014729">
    <property type="entry name" value="Rossmann-like_a/b/a_fold"/>
</dbReference>
<dbReference type="Gene3D" id="3.40.50.620">
    <property type="entry name" value="HUPs"/>
    <property type="match status" value="1"/>
</dbReference>
<dbReference type="EMBL" id="MHCC01000027">
    <property type="protein sequence ID" value="OGY12489.1"/>
    <property type="molecule type" value="Genomic_DNA"/>
</dbReference>
<dbReference type="SUPFAM" id="SSF56235">
    <property type="entry name" value="N-terminal nucleophile aminohydrolases (Ntn hydrolases)"/>
    <property type="match status" value="1"/>
</dbReference>
<comment type="caution">
    <text evidence="5">The sequence shown here is derived from an EMBL/GenBank/DDBJ whole genome shotgun (WGS) entry which is preliminary data.</text>
</comment>
<dbReference type="Pfam" id="PF00733">
    <property type="entry name" value="Asn_synthase"/>
    <property type="match status" value="1"/>
</dbReference>
<evidence type="ECO:0000256" key="1">
    <source>
        <dbReference type="ARBA" id="ARBA00005187"/>
    </source>
</evidence>
<dbReference type="AlphaFoldDB" id="A0A1G1VAR0"/>
<evidence type="ECO:0000259" key="4">
    <source>
        <dbReference type="Pfam" id="PF00733"/>
    </source>
</evidence>
<comment type="catalytic activity">
    <reaction evidence="3">
        <text>L-aspartate + L-glutamine + ATP + H2O = L-asparagine + L-glutamate + AMP + diphosphate + H(+)</text>
        <dbReference type="Rhea" id="RHEA:12228"/>
        <dbReference type="ChEBI" id="CHEBI:15377"/>
        <dbReference type="ChEBI" id="CHEBI:15378"/>
        <dbReference type="ChEBI" id="CHEBI:29985"/>
        <dbReference type="ChEBI" id="CHEBI:29991"/>
        <dbReference type="ChEBI" id="CHEBI:30616"/>
        <dbReference type="ChEBI" id="CHEBI:33019"/>
        <dbReference type="ChEBI" id="CHEBI:58048"/>
        <dbReference type="ChEBI" id="CHEBI:58359"/>
        <dbReference type="ChEBI" id="CHEBI:456215"/>
        <dbReference type="EC" id="6.3.5.4"/>
    </reaction>
</comment>
<name>A0A1G1VAR0_9BACT</name>
<dbReference type="InterPro" id="IPR051786">
    <property type="entry name" value="ASN_synthetase/amidase"/>
</dbReference>
<dbReference type="Gene3D" id="3.60.20.10">
    <property type="entry name" value="Glutamine Phosphoribosylpyrophosphate, subunit 1, domain 1"/>
    <property type="match status" value="1"/>
</dbReference>
<dbReference type="Proteomes" id="UP000178659">
    <property type="component" value="Unassembled WGS sequence"/>
</dbReference>
<evidence type="ECO:0000256" key="2">
    <source>
        <dbReference type="ARBA" id="ARBA00012737"/>
    </source>
</evidence>
<protein>
    <recommendedName>
        <fullName evidence="2">asparagine synthase (glutamine-hydrolyzing)</fullName>
        <ecNumber evidence="2">6.3.5.4</ecNumber>
    </recommendedName>
</protein>
<dbReference type="PANTHER" id="PTHR43284">
    <property type="entry name" value="ASPARAGINE SYNTHETASE (GLUTAMINE-HYDROLYZING)"/>
    <property type="match status" value="1"/>
</dbReference>
<dbReference type="EC" id="6.3.5.4" evidence="2"/>